<sequence>MDLRVSLPKDIWYQILSEIPLSKYPQIGNVDSMLRKIYNEILSVQISESVFDDIFNEAFYIGCYSKYRFQYIDFDSKNPYNIYLRIPNIIRIMSGMGELAYSN</sequence>
<proteinExistence type="predicted"/>
<reference evidence="1" key="1">
    <citation type="journal article" date="2020" name="Nature">
        <title>Giant virus diversity and host interactions through global metagenomics.</title>
        <authorList>
            <person name="Schulz F."/>
            <person name="Roux S."/>
            <person name="Paez-Espino D."/>
            <person name="Jungbluth S."/>
            <person name="Walsh D.A."/>
            <person name="Denef V.J."/>
            <person name="McMahon K.D."/>
            <person name="Konstantinidis K.T."/>
            <person name="Eloe-Fadrosh E.A."/>
            <person name="Kyrpides N.C."/>
            <person name="Woyke T."/>
        </authorList>
    </citation>
    <scope>NUCLEOTIDE SEQUENCE</scope>
    <source>
        <strain evidence="1">GVMAG-M-3300026093-6</strain>
    </source>
</reference>
<evidence type="ECO:0008006" key="2">
    <source>
        <dbReference type="Google" id="ProtNLM"/>
    </source>
</evidence>
<dbReference type="AlphaFoldDB" id="A0A6C0JF85"/>
<dbReference type="EMBL" id="MN740378">
    <property type="protein sequence ID" value="QHU03426.1"/>
    <property type="molecule type" value="Genomic_DNA"/>
</dbReference>
<accession>A0A6C0JF85</accession>
<organism evidence="1">
    <name type="scientific">viral metagenome</name>
    <dbReference type="NCBI Taxonomy" id="1070528"/>
    <lineage>
        <taxon>unclassified sequences</taxon>
        <taxon>metagenomes</taxon>
        <taxon>organismal metagenomes</taxon>
    </lineage>
</organism>
<protein>
    <recommendedName>
        <fullName evidence="2">F-box domain-containing protein</fullName>
    </recommendedName>
</protein>
<evidence type="ECO:0000313" key="1">
    <source>
        <dbReference type="EMBL" id="QHU03426.1"/>
    </source>
</evidence>
<name>A0A6C0JF85_9ZZZZ</name>